<proteinExistence type="predicted"/>
<reference evidence="1" key="1">
    <citation type="journal article" date="2014" name="Int. J. Syst. Evol. Microbiol.">
        <title>Complete genome sequence of Corynebacterium casei LMG S-19264T (=DSM 44701T), isolated from a smear-ripened cheese.</title>
        <authorList>
            <consortium name="US DOE Joint Genome Institute (JGI-PGF)"/>
            <person name="Walter F."/>
            <person name="Albersmeier A."/>
            <person name="Kalinowski J."/>
            <person name="Ruckert C."/>
        </authorList>
    </citation>
    <scope>NUCLEOTIDE SEQUENCE</scope>
    <source>
        <strain evidence="1">CCM 7664</strain>
    </source>
</reference>
<evidence type="ECO:0000313" key="2">
    <source>
        <dbReference type="Proteomes" id="UP000627205"/>
    </source>
</evidence>
<accession>A0A8J3AXP0</accession>
<dbReference type="EMBL" id="BMDP01000003">
    <property type="protein sequence ID" value="GGI55100.1"/>
    <property type="molecule type" value="Genomic_DNA"/>
</dbReference>
<comment type="caution">
    <text evidence="1">The sequence shown here is derived from an EMBL/GenBank/DDBJ whole genome shotgun (WGS) entry which is preliminary data.</text>
</comment>
<organism evidence="1 2">
    <name type="scientific">Oxalicibacterium solurbis</name>
    <dbReference type="NCBI Taxonomy" id="69280"/>
    <lineage>
        <taxon>Bacteria</taxon>
        <taxon>Pseudomonadati</taxon>
        <taxon>Pseudomonadota</taxon>
        <taxon>Betaproteobacteria</taxon>
        <taxon>Burkholderiales</taxon>
        <taxon>Oxalobacteraceae</taxon>
        <taxon>Oxalicibacterium</taxon>
    </lineage>
</organism>
<dbReference type="AlphaFoldDB" id="A0A8J3AXP0"/>
<reference evidence="1" key="2">
    <citation type="submission" date="2020-09" db="EMBL/GenBank/DDBJ databases">
        <authorList>
            <person name="Sun Q."/>
            <person name="Sedlacek I."/>
        </authorList>
    </citation>
    <scope>NUCLEOTIDE SEQUENCE</scope>
    <source>
        <strain evidence="1">CCM 7664</strain>
    </source>
</reference>
<name>A0A8J3AXP0_9BURK</name>
<keyword evidence="2" id="KW-1185">Reference proteome</keyword>
<gene>
    <name evidence="1" type="ORF">GCM10011430_22740</name>
</gene>
<protein>
    <submittedName>
        <fullName evidence="1">Uncharacterized protein</fullName>
    </submittedName>
</protein>
<dbReference type="Proteomes" id="UP000627205">
    <property type="component" value="Unassembled WGS sequence"/>
</dbReference>
<sequence length="89" mass="9520">MSTLSKTRVSAYALNSQANRIAQTNPELAAALRMQAAYGSQLPVASKVSTKKETAQVKKSVQLLNSKANSIAQTQPERAIALRMQAAFA</sequence>
<evidence type="ECO:0000313" key="1">
    <source>
        <dbReference type="EMBL" id="GGI55100.1"/>
    </source>
</evidence>